<organism evidence="1 2">
    <name type="scientific">Chaenocephalus aceratus</name>
    <name type="common">Blackfin icefish</name>
    <name type="synonym">Chaenichthys aceratus</name>
    <dbReference type="NCBI Taxonomy" id="36190"/>
    <lineage>
        <taxon>Eukaryota</taxon>
        <taxon>Metazoa</taxon>
        <taxon>Chordata</taxon>
        <taxon>Craniata</taxon>
        <taxon>Vertebrata</taxon>
        <taxon>Euteleostomi</taxon>
        <taxon>Actinopterygii</taxon>
        <taxon>Neopterygii</taxon>
        <taxon>Teleostei</taxon>
        <taxon>Neoteleostei</taxon>
        <taxon>Acanthomorphata</taxon>
        <taxon>Eupercaria</taxon>
        <taxon>Perciformes</taxon>
        <taxon>Notothenioidei</taxon>
        <taxon>Channichthyidae</taxon>
        <taxon>Chaenocephalus</taxon>
    </lineage>
</organism>
<gene>
    <name evidence="1" type="ORF">KUCAC02_020740</name>
</gene>
<sequence>MGVRPQEQQHIFLKHSLVLMFIFSLNKHKCICIQFKKYMYIIVLNGYIIHCCPFKCDITHPYFDTDFKVVLLIVCQCLFFSFFLLPLADFTGGHFV</sequence>
<evidence type="ECO:0000313" key="1">
    <source>
        <dbReference type="EMBL" id="KAI4825038.1"/>
    </source>
</evidence>
<evidence type="ECO:0000313" key="2">
    <source>
        <dbReference type="Proteomes" id="UP001057452"/>
    </source>
</evidence>
<dbReference type="Proteomes" id="UP001057452">
    <property type="component" value="Chromosome 6"/>
</dbReference>
<comment type="caution">
    <text evidence="1">The sequence shown here is derived from an EMBL/GenBank/DDBJ whole genome shotgun (WGS) entry which is preliminary data.</text>
</comment>
<name>A0ACB9XFE9_CHAAC</name>
<proteinExistence type="predicted"/>
<protein>
    <submittedName>
        <fullName evidence="1">Uncharacterized protein</fullName>
    </submittedName>
</protein>
<dbReference type="EMBL" id="CM043790">
    <property type="protein sequence ID" value="KAI4825038.1"/>
    <property type="molecule type" value="Genomic_DNA"/>
</dbReference>
<reference evidence="1" key="1">
    <citation type="submission" date="2022-05" db="EMBL/GenBank/DDBJ databases">
        <title>Chromosome-level genome of Chaenocephalus aceratus.</title>
        <authorList>
            <person name="Park H."/>
        </authorList>
    </citation>
    <scope>NUCLEOTIDE SEQUENCE</scope>
    <source>
        <strain evidence="1">KU_202001</strain>
    </source>
</reference>
<keyword evidence="2" id="KW-1185">Reference proteome</keyword>
<accession>A0ACB9XFE9</accession>